<dbReference type="Proteomes" id="UP000287651">
    <property type="component" value="Unassembled WGS sequence"/>
</dbReference>
<evidence type="ECO:0000256" key="1">
    <source>
        <dbReference type="SAM" id="MobiDB-lite"/>
    </source>
</evidence>
<evidence type="ECO:0000313" key="4">
    <source>
        <dbReference type="Proteomes" id="UP000287651"/>
    </source>
</evidence>
<comment type="caution">
    <text evidence="3">The sequence shown here is derived from an EMBL/GenBank/DDBJ whole genome shotgun (WGS) entry which is preliminary data.</text>
</comment>
<dbReference type="EMBL" id="AMZH03006824">
    <property type="protein sequence ID" value="RRT62853.1"/>
    <property type="molecule type" value="Genomic_DNA"/>
</dbReference>
<feature type="transmembrane region" description="Helical" evidence="2">
    <location>
        <begin position="6"/>
        <end position="24"/>
    </location>
</feature>
<name>A0A426ZFV7_ENSVE</name>
<evidence type="ECO:0000313" key="3">
    <source>
        <dbReference type="EMBL" id="RRT62853.1"/>
    </source>
</evidence>
<accession>A0A426ZFV7</accession>
<keyword evidence="2" id="KW-0812">Transmembrane</keyword>
<proteinExistence type="predicted"/>
<feature type="region of interest" description="Disordered" evidence="1">
    <location>
        <begin position="28"/>
        <end position="60"/>
    </location>
</feature>
<evidence type="ECO:0000256" key="2">
    <source>
        <dbReference type="SAM" id="Phobius"/>
    </source>
</evidence>
<protein>
    <submittedName>
        <fullName evidence="3">Uncharacterized protein</fullName>
    </submittedName>
</protein>
<reference evidence="3 4" key="1">
    <citation type="journal article" date="2014" name="Agronomy (Basel)">
        <title>A Draft Genome Sequence for Ensete ventricosum, the Drought-Tolerant Tree Against Hunger.</title>
        <authorList>
            <person name="Harrison J."/>
            <person name="Moore K.A."/>
            <person name="Paszkiewicz K."/>
            <person name="Jones T."/>
            <person name="Grant M."/>
            <person name="Ambacheew D."/>
            <person name="Muzemil S."/>
            <person name="Studholme D.J."/>
        </authorList>
    </citation>
    <scope>NUCLEOTIDE SEQUENCE [LARGE SCALE GENOMIC DNA]</scope>
</reference>
<dbReference type="AlphaFoldDB" id="A0A426ZFV7"/>
<feature type="region of interest" description="Disordered" evidence="1">
    <location>
        <begin position="75"/>
        <end position="97"/>
    </location>
</feature>
<sequence length="97" mass="10210">MNSANGPLWFFLYIFLLKFGIYVISKRSKEENGRPTTAKPLVGRPAMAWPPARGQPAVAKTPCKGATGCGQGPLHKGLPAVASPQGRQAPAGTTAYS</sequence>
<keyword evidence="2" id="KW-1133">Transmembrane helix</keyword>
<gene>
    <name evidence="3" type="ORF">B296_00017905</name>
</gene>
<keyword evidence="2" id="KW-0472">Membrane</keyword>
<organism evidence="3 4">
    <name type="scientific">Ensete ventricosum</name>
    <name type="common">Abyssinian banana</name>
    <name type="synonym">Musa ensete</name>
    <dbReference type="NCBI Taxonomy" id="4639"/>
    <lineage>
        <taxon>Eukaryota</taxon>
        <taxon>Viridiplantae</taxon>
        <taxon>Streptophyta</taxon>
        <taxon>Embryophyta</taxon>
        <taxon>Tracheophyta</taxon>
        <taxon>Spermatophyta</taxon>
        <taxon>Magnoliopsida</taxon>
        <taxon>Liliopsida</taxon>
        <taxon>Zingiberales</taxon>
        <taxon>Musaceae</taxon>
        <taxon>Ensete</taxon>
    </lineage>
</organism>
<feature type="non-terminal residue" evidence="3">
    <location>
        <position position="97"/>
    </location>
</feature>